<feature type="region of interest" description="Disordered" evidence="1">
    <location>
        <begin position="90"/>
        <end position="149"/>
    </location>
</feature>
<keyword evidence="3" id="KW-1185">Reference proteome</keyword>
<evidence type="ECO:0008006" key="4">
    <source>
        <dbReference type="Google" id="ProtNLM"/>
    </source>
</evidence>
<reference evidence="2 3" key="1">
    <citation type="journal article" date="2018" name="Biotechnol. Biofuels">
        <title>Integrative visual omics of the white-rot fungus Polyporus brumalis exposes the biotechnological potential of its oxidative enzymes for delignifying raw plant biomass.</title>
        <authorList>
            <person name="Miyauchi S."/>
            <person name="Rancon A."/>
            <person name="Drula E."/>
            <person name="Hage H."/>
            <person name="Chaduli D."/>
            <person name="Favel A."/>
            <person name="Grisel S."/>
            <person name="Henrissat B."/>
            <person name="Herpoel-Gimbert I."/>
            <person name="Ruiz-Duenas F.J."/>
            <person name="Chevret D."/>
            <person name="Hainaut M."/>
            <person name="Lin J."/>
            <person name="Wang M."/>
            <person name="Pangilinan J."/>
            <person name="Lipzen A."/>
            <person name="Lesage-Meessen L."/>
            <person name="Navarro D."/>
            <person name="Riley R."/>
            <person name="Grigoriev I.V."/>
            <person name="Zhou S."/>
            <person name="Raouche S."/>
            <person name="Rosso M.N."/>
        </authorList>
    </citation>
    <scope>NUCLEOTIDE SEQUENCE [LARGE SCALE GENOMIC DNA]</scope>
    <source>
        <strain evidence="2 3">BRFM 1820</strain>
    </source>
</reference>
<dbReference type="Proteomes" id="UP000256964">
    <property type="component" value="Unassembled WGS sequence"/>
</dbReference>
<gene>
    <name evidence="2" type="ORF">OH76DRAFT_1480760</name>
</gene>
<proteinExistence type="predicted"/>
<sequence length="501" mass="56657">MDASSYRYPPLVPIAGSDGSLTHPCTPLTDLPTIATLPDPDPIKYEESDEEEIDELQDDDDENGMEVEHEIGELALLNAAPEQMRRATQVPRQITDERNEQTTGSSSARALATARGSARAWHVVRRPDTTQTQTQTQTRVGRPPPHRIWDLTSSAQATRGPPQGDMRSRKYWVRDGTIVLRAGRMLFKIGRQLFSAKCTRLRQAIQDFPMPGAVPAGTDVVDGCPVFGLNLKTIGISGLDFEWFLIGLYCPDRPRELKTLPDSVLISLMRTARLLGEHTDVYPWACSELGGRYRQDDPPPPRPLQQGEDAPHKTALRVIALAREHAIPGLMKCAAYRIVADPRFWANMDAVLQRTGQIGDEVLNEAEVVKLGMAREWLQREWRTLLSTPPCPVANGNEERHALAHNTACRSRIEGRRKTEWCAQTAGREREQEWYWAWSKLVDNGADDPFAALGWLDTQSAVRLVLRERWCELCLYERRTVWNVARVRWWAQMDGRLRLAC</sequence>
<feature type="compositionally biased region" description="Low complexity" evidence="1">
    <location>
        <begin position="129"/>
        <end position="138"/>
    </location>
</feature>
<dbReference type="AlphaFoldDB" id="A0A371DHV7"/>
<evidence type="ECO:0000313" key="3">
    <source>
        <dbReference type="Proteomes" id="UP000256964"/>
    </source>
</evidence>
<evidence type="ECO:0000256" key="1">
    <source>
        <dbReference type="SAM" id="MobiDB-lite"/>
    </source>
</evidence>
<organism evidence="2 3">
    <name type="scientific">Lentinus brumalis</name>
    <dbReference type="NCBI Taxonomy" id="2498619"/>
    <lineage>
        <taxon>Eukaryota</taxon>
        <taxon>Fungi</taxon>
        <taxon>Dikarya</taxon>
        <taxon>Basidiomycota</taxon>
        <taxon>Agaricomycotina</taxon>
        <taxon>Agaricomycetes</taxon>
        <taxon>Polyporales</taxon>
        <taxon>Polyporaceae</taxon>
        <taxon>Lentinus</taxon>
    </lineage>
</organism>
<dbReference type="STRING" id="139420.A0A371DHV7"/>
<evidence type="ECO:0000313" key="2">
    <source>
        <dbReference type="EMBL" id="RDX52124.1"/>
    </source>
</evidence>
<name>A0A371DHV7_9APHY</name>
<feature type="compositionally biased region" description="Acidic residues" evidence="1">
    <location>
        <begin position="47"/>
        <end position="60"/>
    </location>
</feature>
<accession>A0A371DHV7</accession>
<feature type="region of interest" description="Disordered" evidence="1">
    <location>
        <begin position="1"/>
        <end position="60"/>
    </location>
</feature>
<protein>
    <recommendedName>
        <fullName evidence="4">BTB domain-containing protein</fullName>
    </recommendedName>
</protein>
<dbReference type="OrthoDB" id="2746456at2759"/>
<dbReference type="EMBL" id="KZ857391">
    <property type="protein sequence ID" value="RDX52124.1"/>
    <property type="molecule type" value="Genomic_DNA"/>
</dbReference>